<name>A0A177V873_9BASI</name>
<evidence type="ECO:0000256" key="2">
    <source>
        <dbReference type="ARBA" id="ARBA00012831"/>
    </source>
</evidence>
<dbReference type="GO" id="GO:0004827">
    <property type="term" value="F:proline-tRNA ligase activity"/>
    <property type="evidence" value="ECO:0007669"/>
    <property type="project" value="UniProtKB-EC"/>
</dbReference>
<dbReference type="EMBL" id="CAJHJG010000576">
    <property type="protein sequence ID" value="CAD6903965.1"/>
    <property type="molecule type" value="Genomic_DNA"/>
</dbReference>
<dbReference type="InterPro" id="IPR050062">
    <property type="entry name" value="Pro-tRNA_synthetase"/>
</dbReference>
<evidence type="ECO:0000256" key="7">
    <source>
        <dbReference type="ARBA" id="ARBA00023146"/>
    </source>
</evidence>
<dbReference type="EMBL" id="LWDD02000583">
    <property type="protein sequence ID" value="KAE8258508.1"/>
    <property type="molecule type" value="Genomic_DNA"/>
</dbReference>
<evidence type="ECO:0000256" key="8">
    <source>
        <dbReference type="ARBA" id="ARBA00029731"/>
    </source>
</evidence>
<sequence>MLAPSRAAAVMRGASRVTAGSYAAFPRKRSPSCIRLLATTATQAAAVRLSTLFMPTLRAAQQAGPSKGTLDSPLHEPAEQSLNLLLRGGYIRQSSSGVYTLLPLGLRIVTKIQRIIEEEMEAIGASRIEMPTLLSSSLWRKTGRWTTMGSELYRLQDRRGSEYLLGPTHEEEVTRLVSDDVHSGRALPVRVFQVTTKHRDEPRPRSGLLRTRAFLMKDLYTFDASLEDAAATYEQVRAAYSRIFDRLLCRTGSPSTEYLWNGWKAAEADTGAIGGHRSHEYHMEDAAGEDHLLSCSNTSACTYAANVERAISLPSKAKSLPHGAEEVQVHLFGPAPTSVGKGATDMVTGGTLHAVVVRKNDELNEIKVSKAVADSIPLGVNAVHLWSDTRPEQRAASEWDWVERPEGPLVRFTSLDILLDKACSSLEPEEIEEAVQRAVLAYSSKTPSVPPIEEVQPQLADFFPNQLRANSELPCAAQLPIRNVDLRVAEEGDTCASCGQGTLVQHRAVEVGHTFLLGTRYSDALEVGFAPVANQNATGQNAKPSGRQPFQMGCYGIGVTRLVGILAQRAVAAFDLTQQARDENKHAQSSGLLWPPSVAPFRAIIVVSTPMTPEKEEAVGLLIKKLTTSVLQPDRDAGQVLQESDVLIDDRPNVSLGAKLKDADLIGSSQVVIIGKHWQNTGEVEVREAGKQTVSVPLT</sequence>
<dbReference type="SUPFAM" id="SSF55681">
    <property type="entry name" value="Class II aaRS and biotin synthetases"/>
    <property type="match status" value="1"/>
</dbReference>
<dbReference type="GO" id="GO:0005524">
    <property type="term" value="F:ATP binding"/>
    <property type="evidence" value="ECO:0007669"/>
    <property type="project" value="UniProtKB-KW"/>
</dbReference>
<evidence type="ECO:0000313" key="14">
    <source>
        <dbReference type="Proteomes" id="UP000836402"/>
    </source>
</evidence>
<comment type="catalytic activity">
    <reaction evidence="9">
        <text>tRNA(Pro) + L-proline + ATP = L-prolyl-tRNA(Pro) + AMP + diphosphate</text>
        <dbReference type="Rhea" id="RHEA:14305"/>
        <dbReference type="Rhea" id="RHEA-COMP:9700"/>
        <dbReference type="Rhea" id="RHEA-COMP:9702"/>
        <dbReference type="ChEBI" id="CHEBI:30616"/>
        <dbReference type="ChEBI" id="CHEBI:33019"/>
        <dbReference type="ChEBI" id="CHEBI:60039"/>
        <dbReference type="ChEBI" id="CHEBI:78442"/>
        <dbReference type="ChEBI" id="CHEBI:78532"/>
        <dbReference type="ChEBI" id="CHEBI:456215"/>
        <dbReference type="EC" id="6.1.1.15"/>
    </reaction>
</comment>
<dbReference type="Pfam" id="PF00587">
    <property type="entry name" value="tRNA-synt_2b"/>
    <property type="match status" value="1"/>
</dbReference>
<reference evidence="12" key="1">
    <citation type="submission" date="2016-04" db="EMBL/GenBank/DDBJ databases">
        <authorList>
            <person name="Nguyen H.D."/>
            <person name="Kesanakurti P."/>
            <person name="Cullis J."/>
            <person name="Levesque C.A."/>
            <person name="Hambleton S."/>
        </authorList>
    </citation>
    <scope>NUCLEOTIDE SEQUENCE</scope>
    <source>
        <strain evidence="12">DAOMC 238032</strain>
    </source>
</reference>
<evidence type="ECO:0000256" key="6">
    <source>
        <dbReference type="ARBA" id="ARBA00022917"/>
    </source>
</evidence>
<dbReference type="PANTHER" id="PTHR42753">
    <property type="entry name" value="MITOCHONDRIAL RIBOSOME PROTEIN L39/PROLYL-TRNA LIGASE FAMILY MEMBER"/>
    <property type="match status" value="1"/>
</dbReference>
<dbReference type="Pfam" id="PF03129">
    <property type="entry name" value="HGTP_anticodon"/>
    <property type="match status" value="1"/>
</dbReference>
<protein>
    <recommendedName>
        <fullName evidence="2">proline--tRNA ligase</fullName>
        <ecNumber evidence="2">6.1.1.15</ecNumber>
    </recommendedName>
    <alternativeName>
        <fullName evidence="8">Prolyl-tRNA synthetase</fullName>
    </alternativeName>
</protein>
<dbReference type="Gene3D" id="3.30.930.10">
    <property type="entry name" value="Bira Bifunctional Protein, Domain 2"/>
    <property type="match status" value="2"/>
</dbReference>
<evidence type="ECO:0000256" key="5">
    <source>
        <dbReference type="ARBA" id="ARBA00022840"/>
    </source>
</evidence>
<dbReference type="GO" id="GO:0005739">
    <property type="term" value="C:mitochondrion"/>
    <property type="evidence" value="ECO:0007669"/>
    <property type="project" value="TreeGrafter"/>
</dbReference>
<feature type="domain" description="Aminoacyl-transfer RNA synthetases class-II family profile" evidence="10">
    <location>
        <begin position="92"/>
        <end position="595"/>
    </location>
</feature>
<dbReference type="EC" id="6.1.1.15" evidence="2"/>
<organism evidence="12 13">
    <name type="scientific">Tilletia caries</name>
    <name type="common">wheat bunt fungus</name>
    <dbReference type="NCBI Taxonomy" id="13290"/>
    <lineage>
        <taxon>Eukaryota</taxon>
        <taxon>Fungi</taxon>
        <taxon>Dikarya</taxon>
        <taxon>Basidiomycota</taxon>
        <taxon>Ustilaginomycotina</taxon>
        <taxon>Exobasidiomycetes</taxon>
        <taxon>Tilletiales</taxon>
        <taxon>Tilletiaceae</taxon>
        <taxon>Tilletia</taxon>
    </lineage>
</organism>
<dbReference type="Gene3D" id="3.40.50.800">
    <property type="entry name" value="Anticodon-binding domain"/>
    <property type="match status" value="1"/>
</dbReference>
<evidence type="ECO:0000256" key="4">
    <source>
        <dbReference type="ARBA" id="ARBA00022741"/>
    </source>
</evidence>
<reference evidence="12" key="2">
    <citation type="journal article" date="2019" name="IMA Fungus">
        <title>Genome sequencing and comparison of five Tilletia species to identify candidate genes for the detection of regulated species infecting wheat.</title>
        <authorList>
            <person name="Nguyen H.D.T."/>
            <person name="Sultana T."/>
            <person name="Kesanakurti P."/>
            <person name="Hambleton S."/>
        </authorList>
    </citation>
    <scope>NUCLEOTIDE SEQUENCE</scope>
    <source>
        <strain evidence="12">DAOMC 238032</strain>
    </source>
</reference>
<dbReference type="InterPro" id="IPR004154">
    <property type="entry name" value="Anticodon-bd"/>
</dbReference>
<keyword evidence="3" id="KW-0436">Ligase</keyword>
<comment type="caution">
    <text evidence="12">The sequence shown here is derived from an EMBL/GenBank/DDBJ whole genome shotgun (WGS) entry which is preliminary data.</text>
</comment>
<dbReference type="InterPro" id="IPR045864">
    <property type="entry name" value="aa-tRNA-synth_II/BPL/LPL"/>
</dbReference>
<accession>A0A177V873</accession>
<evidence type="ECO:0000256" key="3">
    <source>
        <dbReference type="ARBA" id="ARBA00022598"/>
    </source>
</evidence>
<dbReference type="GO" id="GO:0006433">
    <property type="term" value="P:prolyl-tRNA aminoacylation"/>
    <property type="evidence" value="ECO:0007669"/>
    <property type="project" value="InterPro"/>
</dbReference>
<dbReference type="InterPro" id="IPR006195">
    <property type="entry name" value="aa-tRNA-synth_II"/>
</dbReference>
<dbReference type="Proteomes" id="UP000077671">
    <property type="component" value="Unassembled WGS sequence"/>
</dbReference>
<dbReference type="InterPro" id="IPR004500">
    <property type="entry name" value="Pro-tRNA-synth_IIa_bac-type"/>
</dbReference>
<dbReference type="NCBIfam" id="TIGR00409">
    <property type="entry name" value="proS_fam_II"/>
    <property type="match status" value="1"/>
</dbReference>
<gene>
    <name evidence="12" type="ORF">A4X03_0g4354</name>
    <name evidence="11" type="ORF">JKIAZH3_G3433</name>
</gene>
<dbReference type="InterPro" id="IPR002314">
    <property type="entry name" value="aa-tRNA-synt_IIb"/>
</dbReference>
<keyword evidence="6" id="KW-0648">Protein biosynthesis</keyword>
<evidence type="ECO:0000313" key="11">
    <source>
        <dbReference type="EMBL" id="CAD6903965.1"/>
    </source>
</evidence>
<keyword evidence="5" id="KW-0067">ATP-binding</keyword>
<dbReference type="PRINTS" id="PR01046">
    <property type="entry name" value="TRNASYNTHPRO"/>
</dbReference>
<dbReference type="InterPro" id="IPR002316">
    <property type="entry name" value="Pro-tRNA-ligase_IIa"/>
</dbReference>
<comment type="similarity">
    <text evidence="1">Belongs to the class-II aminoacyl-tRNA synthetase family.</text>
</comment>
<evidence type="ECO:0000259" key="10">
    <source>
        <dbReference type="PROSITE" id="PS50862"/>
    </source>
</evidence>
<dbReference type="SUPFAM" id="SSF52954">
    <property type="entry name" value="Class II aaRS ABD-related"/>
    <property type="match status" value="1"/>
</dbReference>
<dbReference type="AlphaFoldDB" id="A0A177V873"/>
<proteinExistence type="inferred from homology"/>
<keyword evidence="4" id="KW-0547">Nucleotide-binding</keyword>
<keyword evidence="14" id="KW-1185">Reference proteome</keyword>
<dbReference type="PANTHER" id="PTHR42753:SF2">
    <property type="entry name" value="PROLINE--TRNA LIGASE"/>
    <property type="match status" value="1"/>
</dbReference>
<dbReference type="PROSITE" id="PS50862">
    <property type="entry name" value="AA_TRNA_LIGASE_II"/>
    <property type="match status" value="1"/>
</dbReference>
<evidence type="ECO:0000256" key="1">
    <source>
        <dbReference type="ARBA" id="ARBA00008226"/>
    </source>
</evidence>
<dbReference type="Proteomes" id="UP000836402">
    <property type="component" value="Unassembled WGS sequence"/>
</dbReference>
<keyword evidence="7" id="KW-0030">Aminoacyl-tRNA synthetase</keyword>
<reference evidence="11" key="3">
    <citation type="submission" date="2020-10" db="EMBL/GenBank/DDBJ databases">
        <authorList>
            <person name="Sedaghatjoo S."/>
        </authorList>
    </citation>
    <scope>NUCLEOTIDE SEQUENCE</scope>
    <source>
        <strain evidence="11">AZH3</strain>
    </source>
</reference>
<evidence type="ECO:0000313" key="13">
    <source>
        <dbReference type="Proteomes" id="UP000077671"/>
    </source>
</evidence>
<dbReference type="InterPro" id="IPR036621">
    <property type="entry name" value="Anticodon-bd_dom_sf"/>
</dbReference>
<evidence type="ECO:0000256" key="9">
    <source>
        <dbReference type="ARBA" id="ARBA00047671"/>
    </source>
</evidence>
<evidence type="ECO:0000313" key="12">
    <source>
        <dbReference type="EMBL" id="KAE8258508.1"/>
    </source>
</evidence>